<dbReference type="Proteomes" id="UP000704712">
    <property type="component" value="Unassembled WGS sequence"/>
</dbReference>
<gene>
    <name evidence="2" type="ORF">GN958_ATG22867</name>
</gene>
<protein>
    <submittedName>
        <fullName evidence="2">Uncharacterized protein</fullName>
    </submittedName>
</protein>
<dbReference type="EMBL" id="JAACNO010003203">
    <property type="protein sequence ID" value="KAF4128039.1"/>
    <property type="molecule type" value="Genomic_DNA"/>
</dbReference>
<feature type="region of interest" description="Disordered" evidence="1">
    <location>
        <begin position="217"/>
        <end position="274"/>
    </location>
</feature>
<feature type="region of interest" description="Disordered" evidence="1">
    <location>
        <begin position="146"/>
        <end position="204"/>
    </location>
</feature>
<comment type="caution">
    <text evidence="2">The sequence shown here is derived from an EMBL/GenBank/DDBJ whole genome shotgun (WGS) entry which is preliminary data.</text>
</comment>
<evidence type="ECO:0000313" key="3">
    <source>
        <dbReference type="Proteomes" id="UP000704712"/>
    </source>
</evidence>
<reference evidence="2" key="1">
    <citation type="submission" date="2020-03" db="EMBL/GenBank/DDBJ databases">
        <title>Hybrid Assembly of Korean Phytophthora infestans isolates.</title>
        <authorList>
            <person name="Prokchorchik M."/>
            <person name="Lee Y."/>
            <person name="Seo J."/>
            <person name="Cho J.-H."/>
            <person name="Park Y.-E."/>
            <person name="Jang D.-C."/>
            <person name="Im J.-S."/>
            <person name="Choi J.-G."/>
            <person name="Park H.-J."/>
            <person name="Lee G.-B."/>
            <person name="Lee Y.-G."/>
            <person name="Hong S.-Y."/>
            <person name="Cho K."/>
            <person name="Sohn K.H."/>
        </authorList>
    </citation>
    <scope>NUCLEOTIDE SEQUENCE</scope>
    <source>
        <strain evidence="2">KR_2_A2</strain>
    </source>
</reference>
<evidence type="ECO:0000313" key="2">
    <source>
        <dbReference type="EMBL" id="KAF4128039.1"/>
    </source>
</evidence>
<feature type="compositionally biased region" description="Polar residues" evidence="1">
    <location>
        <begin position="228"/>
        <end position="237"/>
    </location>
</feature>
<organism evidence="2 3">
    <name type="scientific">Phytophthora infestans</name>
    <name type="common">Potato late blight agent</name>
    <name type="synonym">Botrytis infestans</name>
    <dbReference type="NCBI Taxonomy" id="4787"/>
    <lineage>
        <taxon>Eukaryota</taxon>
        <taxon>Sar</taxon>
        <taxon>Stramenopiles</taxon>
        <taxon>Oomycota</taxon>
        <taxon>Peronosporomycetes</taxon>
        <taxon>Peronosporales</taxon>
        <taxon>Peronosporaceae</taxon>
        <taxon>Phytophthora</taxon>
    </lineage>
</organism>
<accession>A0A8S9TMW2</accession>
<proteinExistence type="predicted"/>
<name>A0A8S9TMW2_PHYIN</name>
<dbReference type="AlphaFoldDB" id="A0A8S9TMW2"/>
<evidence type="ECO:0000256" key="1">
    <source>
        <dbReference type="SAM" id="MobiDB-lite"/>
    </source>
</evidence>
<sequence length="274" mass="31540">MYTADDEEDQRSFIGDLQILLFDEDLQQLNDTVVEESLLRPDVALVALQRLTKVHCPDGARGVIIDEMTTLKKTRNISVREYTRSFQKLGRMLQYITDSEAVPTSDVICMYKSGIPVDWQIEVNRLSRSWDYRELIHQLELIDRNEQEEERLRSGGRGQRQRTGQDAQQPRKGRNGGQAPRQNESNFRSLLKPRQQQGGRGNDKHCKFCKRNNHSDNECLCSPESPRRPSNQTVNNRTDGRSRGNDQSFAAMQEQIAEMPRLTSPLQPPRTLCP</sequence>